<keyword evidence="2" id="KW-1185">Reference proteome</keyword>
<sequence>MLSTNTLSSISSMLSRTKHLLPTTCLC</sequence>
<gene>
    <name evidence="1" type="ORF">A6R68_07492</name>
</gene>
<name>A0A1A6GDP1_NEOLE</name>
<protein>
    <submittedName>
        <fullName evidence="1">Uncharacterized protein</fullName>
    </submittedName>
</protein>
<dbReference type="EMBL" id="LZPO01097573">
    <property type="protein sequence ID" value="OBS63969.1"/>
    <property type="molecule type" value="Genomic_DNA"/>
</dbReference>
<organism evidence="1 2">
    <name type="scientific">Neotoma lepida</name>
    <name type="common">Desert woodrat</name>
    <dbReference type="NCBI Taxonomy" id="56216"/>
    <lineage>
        <taxon>Eukaryota</taxon>
        <taxon>Metazoa</taxon>
        <taxon>Chordata</taxon>
        <taxon>Craniata</taxon>
        <taxon>Vertebrata</taxon>
        <taxon>Euteleostomi</taxon>
        <taxon>Mammalia</taxon>
        <taxon>Eutheria</taxon>
        <taxon>Euarchontoglires</taxon>
        <taxon>Glires</taxon>
        <taxon>Rodentia</taxon>
        <taxon>Myomorpha</taxon>
        <taxon>Muroidea</taxon>
        <taxon>Cricetidae</taxon>
        <taxon>Neotominae</taxon>
        <taxon>Neotoma</taxon>
    </lineage>
</organism>
<evidence type="ECO:0000313" key="2">
    <source>
        <dbReference type="Proteomes" id="UP000092124"/>
    </source>
</evidence>
<dbReference type="AlphaFoldDB" id="A0A1A6GDP1"/>
<comment type="caution">
    <text evidence="1">The sequence shown here is derived from an EMBL/GenBank/DDBJ whole genome shotgun (WGS) entry which is preliminary data.</text>
</comment>
<dbReference type="Proteomes" id="UP000092124">
    <property type="component" value="Unassembled WGS sequence"/>
</dbReference>
<proteinExistence type="predicted"/>
<accession>A0A1A6GDP1</accession>
<evidence type="ECO:0000313" key="1">
    <source>
        <dbReference type="EMBL" id="OBS63969.1"/>
    </source>
</evidence>
<reference evidence="1 2" key="1">
    <citation type="submission" date="2016-06" db="EMBL/GenBank/DDBJ databases">
        <title>The Draft Genome Sequence and Annotation of the Desert Woodrat Neotoma lepida.</title>
        <authorList>
            <person name="Campbell M."/>
            <person name="Oakeson K.F."/>
            <person name="Yandell M."/>
            <person name="Halpert J.R."/>
            <person name="Dearing D."/>
        </authorList>
    </citation>
    <scope>NUCLEOTIDE SEQUENCE [LARGE SCALE GENOMIC DNA]</scope>
    <source>
        <strain evidence="1">417</strain>
        <tissue evidence="1">Liver</tissue>
    </source>
</reference>